<sequence>MDKISLAQLQSTVARPLTVQVDRYKLGLVLIAEGVFNAPNNNVGIQLGTLSIADDLDVFFATLGVESDIGVCCTNFGVVGQEYSKRSRGARRRRLLTWFTAFPLLCRYGPTRRSRRFGHVLGSELVKECHDFLAGQHENSHSIVHTIHFSRTYSCMCTPHFVPPMQRLNNPIFPHSCRTMIPRCLCSMILPGPLSCRNSMHRTLTVERVDNRQGRVPMIEFPVDEVVRMKHLEMTMETGSLAVIARVMILRIPSRASTINPAMVRILAEGRQVRLPCLGRHELLLQCEDQRWKHEQLEHLDQA</sequence>
<comment type="caution">
    <text evidence="1">The sequence shown here is derived from an EMBL/GenBank/DDBJ whole genome shotgun (WGS) entry which is preliminary data.</text>
</comment>
<dbReference type="Gramene" id="OE9A015334T1">
    <property type="protein sequence ID" value="OE9A015334C1"/>
    <property type="gene ID" value="OE9A015334"/>
</dbReference>
<dbReference type="Proteomes" id="UP000594638">
    <property type="component" value="Unassembled WGS sequence"/>
</dbReference>
<dbReference type="AlphaFoldDB" id="A0A8S0SYX1"/>
<protein>
    <submittedName>
        <fullName evidence="1">Uncharacterized protein</fullName>
    </submittedName>
</protein>
<proteinExistence type="predicted"/>
<reference evidence="1 2" key="1">
    <citation type="submission" date="2019-12" db="EMBL/GenBank/DDBJ databases">
        <authorList>
            <person name="Alioto T."/>
            <person name="Alioto T."/>
            <person name="Gomez Garrido J."/>
        </authorList>
    </citation>
    <scope>NUCLEOTIDE SEQUENCE [LARGE SCALE GENOMIC DNA]</scope>
</reference>
<accession>A0A8S0SYX1</accession>
<keyword evidence="2" id="KW-1185">Reference proteome</keyword>
<name>A0A8S0SYX1_OLEEU</name>
<evidence type="ECO:0000313" key="1">
    <source>
        <dbReference type="EMBL" id="CAA2997840.1"/>
    </source>
</evidence>
<dbReference type="EMBL" id="CACTIH010005570">
    <property type="protein sequence ID" value="CAA2997840.1"/>
    <property type="molecule type" value="Genomic_DNA"/>
</dbReference>
<gene>
    <name evidence="1" type="ORF">OLEA9_A015334</name>
</gene>
<dbReference type="OrthoDB" id="1194650at2759"/>
<organism evidence="1 2">
    <name type="scientific">Olea europaea subsp. europaea</name>
    <dbReference type="NCBI Taxonomy" id="158383"/>
    <lineage>
        <taxon>Eukaryota</taxon>
        <taxon>Viridiplantae</taxon>
        <taxon>Streptophyta</taxon>
        <taxon>Embryophyta</taxon>
        <taxon>Tracheophyta</taxon>
        <taxon>Spermatophyta</taxon>
        <taxon>Magnoliopsida</taxon>
        <taxon>eudicotyledons</taxon>
        <taxon>Gunneridae</taxon>
        <taxon>Pentapetalae</taxon>
        <taxon>asterids</taxon>
        <taxon>lamiids</taxon>
        <taxon>Lamiales</taxon>
        <taxon>Oleaceae</taxon>
        <taxon>Oleeae</taxon>
        <taxon>Olea</taxon>
    </lineage>
</organism>
<evidence type="ECO:0000313" key="2">
    <source>
        <dbReference type="Proteomes" id="UP000594638"/>
    </source>
</evidence>